<sequence length="366" mass="39334">MIAARPSFSKWMTLPAGTQQVIVVLVAVAAVQAVFSGLQALLSLYAFLYWVARGQVLPPNLEHCHAYTTWEALYLHWFMLVKVIGGAMGVASGLAFAAQYTSTMLFQVRAYVAPKGFLGALAEWLVWDVPLALFFLCSMGMHVLGYALLGAVTDGRADDKHEYTLPQRLWATLWRAAVSSTANVPWRERCGIAAPDFDAPAPTGSRNTRAWLVFTTSLSVSVSLAVAEAAALLSGRLKYAEVYEYKTDKWSYYSSYYWPNDDMGVAWILGGFACGAVLFLLLAVGLAELRHRRRILEDRTSEKALPPAAAAAAARPADPVADVEGGKAASVKQGGSVQQPLPVVTGIPSVSTGGGREAVAIGYPIG</sequence>
<dbReference type="EMBL" id="JAEHOE010000011">
    <property type="protein sequence ID" value="KAG2498108.1"/>
    <property type="molecule type" value="Genomic_DNA"/>
</dbReference>
<keyword evidence="3" id="KW-1185">Reference proteome</keyword>
<feature type="transmembrane region" description="Helical" evidence="1">
    <location>
        <begin position="265"/>
        <end position="287"/>
    </location>
</feature>
<keyword evidence="1" id="KW-0472">Membrane</keyword>
<feature type="transmembrane region" description="Helical" evidence="1">
    <location>
        <begin position="133"/>
        <end position="152"/>
    </location>
</feature>
<keyword evidence="1" id="KW-1133">Transmembrane helix</keyword>
<reference evidence="2" key="1">
    <citation type="journal article" date="2020" name="bioRxiv">
        <title>Comparative genomics of Chlamydomonas.</title>
        <authorList>
            <person name="Craig R.J."/>
            <person name="Hasan A.R."/>
            <person name="Ness R.W."/>
            <person name="Keightley P.D."/>
        </authorList>
    </citation>
    <scope>NUCLEOTIDE SEQUENCE</scope>
    <source>
        <strain evidence="2">CCAP 11/70</strain>
    </source>
</reference>
<organism evidence="2 3">
    <name type="scientific">Edaphochlamys debaryana</name>
    <dbReference type="NCBI Taxonomy" id="47281"/>
    <lineage>
        <taxon>Eukaryota</taxon>
        <taxon>Viridiplantae</taxon>
        <taxon>Chlorophyta</taxon>
        <taxon>core chlorophytes</taxon>
        <taxon>Chlorophyceae</taxon>
        <taxon>CS clade</taxon>
        <taxon>Chlamydomonadales</taxon>
        <taxon>Chlamydomonadales incertae sedis</taxon>
        <taxon>Edaphochlamys</taxon>
    </lineage>
</organism>
<keyword evidence="1" id="KW-0812">Transmembrane</keyword>
<dbReference type="Proteomes" id="UP000612055">
    <property type="component" value="Unassembled WGS sequence"/>
</dbReference>
<evidence type="ECO:0000313" key="2">
    <source>
        <dbReference type="EMBL" id="KAG2498108.1"/>
    </source>
</evidence>
<comment type="caution">
    <text evidence="2">The sequence shown here is derived from an EMBL/GenBank/DDBJ whole genome shotgun (WGS) entry which is preliminary data.</text>
</comment>
<feature type="transmembrane region" description="Helical" evidence="1">
    <location>
        <begin position="108"/>
        <end position="127"/>
    </location>
</feature>
<evidence type="ECO:0000313" key="3">
    <source>
        <dbReference type="Proteomes" id="UP000612055"/>
    </source>
</evidence>
<name>A0A835Y8P6_9CHLO</name>
<evidence type="ECO:0000256" key="1">
    <source>
        <dbReference type="SAM" id="Phobius"/>
    </source>
</evidence>
<feature type="transmembrane region" description="Helical" evidence="1">
    <location>
        <begin position="72"/>
        <end position="96"/>
    </location>
</feature>
<gene>
    <name evidence="2" type="ORF">HYH03_003866</name>
</gene>
<feature type="transmembrane region" description="Helical" evidence="1">
    <location>
        <begin position="210"/>
        <end position="233"/>
    </location>
</feature>
<dbReference type="AlphaFoldDB" id="A0A835Y8P6"/>
<accession>A0A835Y8P6</accession>
<protein>
    <submittedName>
        <fullName evidence="2">Uncharacterized protein</fullName>
    </submittedName>
</protein>
<proteinExistence type="predicted"/>
<feature type="transmembrane region" description="Helical" evidence="1">
    <location>
        <begin position="21"/>
        <end position="52"/>
    </location>
</feature>